<dbReference type="EMBL" id="GBRH01179271">
    <property type="protein sequence ID" value="JAE18625.1"/>
    <property type="molecule type" value="Transcribed_RNA"/>
</dbReference>
<accession>A0A0A9G0N3</accession>
<reference evidence="2" key="1">
    <citation type="submission" date="2014-09" db="EMBL/GenBank/DDBJ databases">
        <authorList>
            <person name="Magalhaes I.L.F."/>
            <person name="Oliveira U."/>
            <person name="Santos F.R."/>
            <person name="Vidigal T.H.D.A."/>
            <person name="Brescovit A.D."/>
            <person name="Santos A.J."/>
        </authorList>
    </citation>
    <scope>NUCLEOTIDE SEQUENCE</scope>
    <source>
        <tissue evidence="2">Shoot tissue taken approximately 20 cm above the soil surface</tissue>
    </source>
</reference>
<sequence>MAMHFLQAVAVCPAAVAAAGAGDDVDGLAPRALWEGLFDEAVLARTGGAGEDDAARRAARRYKDWLMYYKVVAAGAGAGSSG</sequence>
<evidence type="ECO:0000256" key="1">
    <source>
        <dbReference type="SAM" id="SignalP"/>
    </source>
</evidence>
<protein>
    <submittedName>
        <fullName evidence="2">Uncharacterized protein</fullName>
    </submittedName>
</protein>
<keyword evidence="1" id="KW-0732">Signal</keyword>
<reference evidence="2" key="2">
    <citation type="journal article" date="2015" name="Data Brief">
        <title>Shoot transcriptome of the giant reed, Arundo donax.</title>
        <authorList>
            <person name="Barrero R.A."/>
            <person name="Guerrero F.D."/>
            <person name="Moolhuijzen P."/>
            <person name="Goolsby J.A."/>
            <person name="Tidwell J."/>
            <person name="Bellgard S.E."/>
            <person name="Bellgard M.I."/>
        </authorList>
    </citation>
    <scope>NUCLEOTIDE SEQUENCE</scope>
    <source>
        <tissue evidence="2">Shoot tissue taken approximately 20 cm above the soil surface</tissue>
    </source>
</reference>
<evidence type="ECO:0000313" key="2">
    <source>
        <dbReference type="EMBL" id="JAE18625.1"/>
    </source>
</evidence>
<feature type="chain" id="PRO_5002064869" evidence="1">
    <location>
        <begin position="19"/>
        <end position="82"/>
    </location>
</feature>
<name>A0A0A9G0N3_ARUDO</name>
<dbReference type="AlphaFoldDB" id="A0A0A9G0N3"/>
<proteinExistence type="predicted"/>
<feature type="signal peptide" evidence="1">
    <location>
        <begin position="1"/>
        <end position="18"/>
    </location>
</feature>
<organism evidence="2">
    <name type="scientific">Arundo donax</name>
    <name type="common">Giant reed</name>
    <name type="synonym">Donax arundinaceus</name>
    <dbReference type="NCBI Taxonomy" id="35708"/>
    <lineage>
        <taxon>Eukaryota</taxon>
        <taxon>Viridiplantae</taxon>
        <taxon>Streptophyta</taxon>
        <taxon>Embryophyta</taxon>
        <taxon>Tracheophyta</taxon>
        <taxon>Spermatophyta</taxon>
        <taxon>Magnoliopsida</taxon>
        <taxon>Liliopsida</taxon>
        <taxon>Poales</taxon>
        <taxon>Poaceae</taxon>
        <taxon>PACMAD clade</taxon>
        <taxon>Arundinoideae</taxon>
        <taxon>Arundineae</taxon>
        <taxon>Arundo</taxon>
    </lineage>
</organism>